<dbReference type="EMBL" id="PYAW01000013">
    <property type="protein sequence ID" value="PSL42384.1"/>
    <property type="molecule type" value="Genomic_DNA"/>
</dbReference>
<dbReference type="AlphaFoldDB" id="A0A2P8H860"/>
<dbReference type="Proteomes" id="UP000240971">
    <property type="component" value="Unassembled WGS sequence"/>
</dbReference>
<organism evidence="1 2">
    <name type="scientific">Chitinophaga niastensis</name>
    <dbReference type="NCBI Taxonomy" id="536980"/>
    <lineage>
        <taxon>Bacteria</taxon>
        <taxon>Pseudomonadati</taxon>
        <taxon>Bacteroidota</taxon>
        <taxon>Chitinophagia</taxon>
        <taxon>Chitinophagales</taxon>
        <taxon>Chitinophagaceae</taxon>
        <taxon>Chitinophaga</taxon>
    </lineage>
</organism>
<comment type="caution">
    <text evidence="1">The sequence shown here is derived from an EMBL/GenBank/DDBJ whole genome shotgun (WGS) entry which is preliminary data.</text>
</comment>
<accession>A0A2P8H860</accession>
<gene>
    <name evidence="1" type="ORF">CLV51_11322</name>
</gene>
<sequence>MPNSHILIPNRIVIYAKDIRNITGRSERTARKMLQQIREANGKKRGDLVTVVEFCQFTGIEEGLVTQFLMY</sequence>
<protein>
    <submittedName>
        <fullName evidence="1">Uncharacterized protein</fullName>
    </submittedName>
</protein>
<evidence type="ECO:0000313" key="2">
    <source>
        <dbReference type="Proteomes" id="UP000240971"/>
    </source>
</evidence>
<evidence type="ECO:0000313" key="1">
    <source>
        <dbReference type="EMBL" id="PSL42384.1"/>
    </source>
</evidence>
<reference evidence="1 2" key="1">
    <citation type="submission" date="2018-03" db="EMBL/GenBank/DDBJ databases">
        <title>Genomic Encyclopedia of Archaeal and Bacterial Type Strains, Phase II (KMG-II): from individual species to whole genera.</title>
        <authorList>
            <person name="Goeker M."/>
        </authorList>
    </citation>
    <scope>NUCLEOTIDE SEQUENCE [LARGE SCALE GENOMIC DNA]</scope>
    <source>
        <strain evidence="1 2">DSM 24859</strain>
    </source>
</reference>
<keyword evidence="2" id="KW-1185">Reference proteome</keyword>
<name>A0A2P8H860_CHINA</name>
<proteinExistence type="predicted"/>